<dbReference type="EMBL" id="KL197783">
    <property type="protein sequence ID" value="KDQ49472.1"/>
    <property type="molecule type" value="Genomic_DNA"/>
</dbReference>
<keyword evidence="2" id="KW-1185">Reference proteome</keyword>
<name>A0A067PEP7_9AGAM</name>
<protein>
    <submittedName>
        <fullName evidence="1">Uncharacterized protein</fullName>
    </submittedName>
</protein>
<dbReference type="Proteomes" id="UP000027265">
    <property type="component" value="Unassembled WGS sequence"/>
</dbReference>
<dbReference type="OrthoDB" id="206452at2759"/>
<dbReference type="AlphaFoldDB" id="A0A067PEP7"/>
<dbReference type="HOGENOM" id="CLU_2979405_0_0_1"/>
<evidence type="ECO:0000313" key="1">
    <source>
        <dbReference type="EMBL" id="KDQ49472.1"/>
    </source>
</evidence>
<organism evidence="1 2">
    <name type="scientific">Jaapia argillacea MUCL 33604</name>
    <dbReference type="NCBI Taxonomy" id="933084"/>
    <lineage>
        <taxon>Eukaryota</taxon>
        <taxon>Fungi</taxon>
        <taxon>Dikarya</taxon>
        <taxon>Basidiomycota</taxon>
        <taxon>Agaricomycotina</taxon>
        <taxon>Agaricomycetes</taxon>
        <taxon>Agaricomycetidae</taxon>
        <taxon>Jaapiales</taxon>
        <taxon>Jaapiaceae</taxon>
        <taxon>Jaapia</taxon>
    </lineage>
</organism>
<reference evidence="2" key="1">
    <citation type="journal article" date="2014" name="Proc. Natl. Acad. Sci. U.S.A.">
        <title>Extensive sampling of basidiomycete genomes demonstrates inadequacy of the white-rot/brown-rot paradigm for wood decay fungi.</title>
        <authorList>
            <person name="Riley R."/>
            <person name="Salamov A.A."/>
            <person name="Brown D.W."/>
            <person name="Nagy L.G."/>
            <person name="Floudas D."/>
            <person name="Held B.W."/>
            <person name="Levasseur A."/>
            <person name="Lombard V."/>
            <person name="Morin E."/>
            <person name="Otillar R."/>
            <person name="Lindquist E.A."/>
            <person name="Sun H."/>
            <person name="LaButti K.M."/>
            <person name="Schmutz J."/>
            <person name="Jabbour D."/>
            <person name="Luo H."/>
            <person name="Baker S.E."/>
            <person name="Pisabarro A.G."/>
            <person name="Walton J.D."/>
            <person name="Blanchette R.A."/>
            <person name="Henrissat B."/>
            <person name="Martin F."/>
            <person name="Cullen D."/>
            <person name="Hibbett D.S."/>
            <person name="Grigoriev I.V."/>
        </authorList>
    </citation>
    <scope>NUCLEOTIDE SEQUENCE [LARGE SCALE GENOMIC DNA]</scope>
    <source>
        <strain evidence="2">MUCL 33604</strain>
    </source>
</reference>
<evidence type="ECO:0000313" key="2">
    <source>
        <dbReference type="Proteomes" id="UP000027265"/>
    </source>
</evidence>
<proteinExistence type="predicted"/>
<sequence length="58" mass="6580">MAQKAFLCSHDTTLHPILSIASADRAFLTRVKSLRREVSPFDEKLRNEKRLGNVIAQV</sequence>
<accession>A0A067PEP7</accession>
<gene>
    <name evidence="1" type="ORF">JAAARDRAFT_63724</name>
</gene>
<dbReference type="InParanoid" id="A0A067PEP7"/>